<feature type="region of interest" description="Disordered" evidence="1">
    <location>
        <begin position="1"/>
        <end position="63"/>
    </location>
</feature>
<name>A0A9P6K3S7_9FUNG</name>
<keyword evidence="3" id="KW-1185">Reference proteome</keyword>
<accession>A0A9P6K3S7</accession>
<feature type="region of interest" description="Disordered" evidence="1">
    <location>
        <begin position="77"/>
        <end position="110"/>
    </location>
</feature>
<sequence length="947" mass="106398">MNRPGGPHHPKRDHRQYTQTQAQAQLHQQLQQQPQRAQPTQPAHHDQQRQQRQPDHQAQAQPHPQTYANGRWHAQANPTQIVPSPTPSPARGHGSTGRYLNEPSHPNTQAYGSHIESQELTDEEMSSIGTTQALEEGLSVATSKFNTERFGALSVHPNSASATNLGTATGSGTDHYRDIQPSNLQDDDFGTHGNFDDNFDDLDFTGLDEDFEADDIAMDAEQDHPQLSASRTEAAEPRSRRMVVQENNQDSSESEALREKLAEMEELLRVKDAELQSKSGEVTILRSNLDLRRKELVKAEDDLRMIHERHRAELVAAEEKLQTELEKTEVEHHFAVSKMIMDGQRSAKAQTQPVTRQQGPSFPFSSMSSTPSIPSTPFAFNSSQLSMKSKSKSDGAFSLDNFKPSQSAMSKSRSLGAKAPSFDKPKLVPLLTTENSRATRPVFGFNSDMPTQSPEEVIRDSLFATREFDFGLPQLRTIDPDEERHAPLKGSKKYYDNLQLGAITQECYKSVLSLTQRVSPRTKEQAFRHTTRLLQLSLILDKPQHALNALKILRILMMTYEDVSVEVSKGSVPFLEHDNEDAWKITPSETSLPSALACVEYLLLTRLARNPPAKEAIGGIAYGLKEDVENLFQLEIIQVLNFVAWSQLESMQLARTFVPLIRKGVFEEVIRFQGAKNNLQKVRLMVNILDFVSGEVECCKLLMGWRVSQLAWSTNFRFMNTLIGLLGAKAESMEKLANGTVPRIKITVLDIIHRCLCVNLEQTKRMLVETKLMTTLVHSIRDLEELAAAIHHQNALVSLFRCKGPEEGFATNFRVNRSYPLLLKPLRMTSMGLGSLSRPLKATGTEIGVSPLSSVPLNPYDKLFDYLAVMKLGMEMTLNLLRAFPDDIKRYFGRRPSEKHSLAFTVSKIVVRELGLAEAVQNLAHDILFELVPDDETEQEYLDLVRN</sequence>
<dbReference type="AlphaFoldDB" id="A0A9P6K3S7"/>
<gene>
    <name evidence="2" type="ORF">EC957_012063</name>
</gene>
<feature type="compositionally biased region" description="Basic residues" evidence="1">
    <location>
        <begin position="1"/>
        <end position="14"/>
    </location>
</feature>
<comment type="caution">
    <text evidence="2">The sequence shown here is derived from an EMBL/GenBank/DDBJ whole genome shotgun (WGS) entry which is preliminary data.</text>
</comment>
<protein>
    <submittedName>
        <fullName evidence="2">Uncharacterized protein</fullName>
    </submittedName>
</protein>
<organism evidence="2 3">
    <name type="scientific">Mortierella hygrophila</name>
    <dbReference type="NCBI Taxonomy" id="979708"/>
    <lineage>
        <taxon>Eukaryota</taxon>
        <taxon>Fungi</taxon>
        <taxon>Fungi incertae sedis</taxon>
        <taxon>Mucoromycota</taxon>
        <taxon>Mortierellomycotina</taxon>
        <taxon>Mortierellomycetes</taxon>
        <taxon>Mortierellales</taxon>
        <taxon>Mortierellaceae</taxon>
        <taxon>Mortierella</taxon>
    </lineage>
</organism>
<feature type="compositionally biased region" description="Basic and acidic residues" evidence="1">
    <location>
        <begin position="43"/>
        <end position="55"/>
    </location>
</feature>
<feature type="compositionally biased region" description="Low complexity" evidence="1">
    <location>
        <begin position="17"/>
        <end position="42"/>
    </location>
</feature>
<evidence type="ECO:0000313" key="3">
    <source>
        <dbReference type="Proteomes" id="UP000723463"/>
    </source>
</evidence>
<dbReference type="Proteomes" id="UP000723463">
    <property type="component" value="Unassembled WGS sequence"/>
</dbReference>
<evidence type="ECO:0000256" key="1">
    <source>
        <dbReference type="SAM" id="MobiDB-lite"/>
    </source>
</evidence>
<proteinExistence type="predicted"/>
<evidence type="ECO:0000313" key="2">
    <source>
        <dbReference type="EMBL" id="KAF9544461.1"/>
    </source>
</evidence>
<reference evidence="2" key="1">
    <citation type="journal article" date="2020" name="Fungal Divers.">
        <title>Resolving the Mortierellaceae phylogeny through synthesis of multi-gene phylogenetics and phylogenomics.</title>
        <authorList>
            <person name="Vandepol N."/>
            <person name="Liber J."/>
            <person name="Desiro A."/>
            <person name="Na H."/>
            <person name="Kennedy M."/>
            <person name="Barry K."/>
            <person name="Grigoriev I.V."/>
            <person name="Miller A.N."/>
            <person name="O'Donnell K."/>
            <person name="Stajich J.E."/>
            <person name="Bonito G."/>
        </authorList>
    </citation>
    <scope>NUCLEOTIDE SEQUENCE</scope>
    <source>
        <strain evidence="2">NRRL 2591</strain>
    </source>
</reference>
<feature type="region of interest" description="Disordered" evidence="1">
    <location>
        <begin position="220"/>
        <end position="255"/>
    </location>
</feature>
<dbReference type="EMBL" id="JAAAXW010000090">
    <property type="protein sequence ID" value="KAF9544461.1"/>
    <property type="molecule type" value="Genomic_DNA"/>
</dbReference>